<comment type="caution">
    <text evidence="1">The sequence shown here is derived from an EMBL/GenBank/DDBJ whole genome shotgun (WGS) entry which is preliminary data.</text>
</comment>
<proteinExistence type="predicted"/>
<organism evidence="1">
    <name type="scientific">bioreactor metagenome</name>
    <dbReference type="NCBI Taxonomy" id="1076179"/>
    <lineage>
        <taxon>unclassified sequences</taxon>
        <taxon>metagenomes</taxon>
        <taxon>ecological metagenomes</taxon>
    </lineage>
</organism>
<accession>A0A645H3X3</accession>
<gene>
    <name evidence="1" type="ORF">SDC9_180897</name>
</gene>
<name>A0A645H3X3_9ZZZZ</name>
<dbReference type="EMBL" id="VSSQ01085911">
    <property type="protein sequence ID" value="MPN33410.1"/>
    <property type="molecule type" value="Genomic_DNA"/>
</dbReference>
<evidence type="ECO:0000313" key="1">
    <source>
        <dbReference type="EMBL" id="MPN33410.1"/>
    </source>
</evidence>
<dbReference type="AlphaFoldDB" id="A0A645H3X3"/>
<reference evidence="1" key="1">
    <citation type="submission" date="2019-08" db="EMBL/GenBank/DDBJ databases">
        <authorList>
            <person name="Kucharzyk K."/>
            <person name="Murdoch R.W."/>
            <person name="Higgins S."/>
            <person name="Loffler F."/>
        </authorList>
    </citation>
    <scope>NUCLEOTIDE SEQUENCE</scope>
</reference>
<sequence length="181" mass="20864">MIISGKRLHYTAEAAVYLVGLAAEQMRSRGIAPPVEHYHIVYIRFLESFRQFFVYAIKVMHEHIVVNIYAFHPFGFEISAYFNNILDHQIGEFLAAAFFTHTARRKLREYVFFAFAVSGINLVKTDFNCGYAVGLQISVDDFVINIIHNAVCVFIGGTEIMPRRLSVFVARGYFRDHVWQC</sequence>
<protein>
    <submittedName>
        <fullName evidence="1">Uncharacterized protein</fullName>
    </submittedName>
</protein>